<evidence type="ECO:0000313" key="2">
    <source>
        <dbReference type="EMBL" id="AHF78942.1"/>
    </source>
</evidence>
<dbReference type="KEGG" id="sod:Sant_3986"/>
<evidence type="ECO:0000256" key="1">
    <source>
        <dbReference type="SAM" id="Phobius"/>
    </source>
</evidence>
<keyword evidence="1" id="KW-0812">Transmembrane</keyword>
<dbReference type="EMBL" id="CP006569">
    <property type="protein sequence ID" value="AHF78942.1"/>
    <property type="molecule type" value="Genomic_DNA"/>
</dbReference>
<proteinExistence type="predicted"/>
<gene>
    <name evidence="2" type="ORF">Sant_3986</name>
</gene>
<name>W0I2H3_9GAMM</name>
<sequence length="230" mass="26503">MSGINAIRYRFFPVTFLLMHSSFITYVSPSMIMRIFMPIKQEKMNRITLLAFKKLQCAILLEHFHQQSLENLAHLDKQKVIHRALFYLTLELMLFDYAEPSRDNWNYINGDKYARTFIIARTNIDPAAALSLTAPQLIFLLYPYINDYDIDLKLKAHLQSEITLLSGYRGEDALPWRPSKEWIPGVIFSYYRQETIVTSPPQDGCCGTTAESLAPIRADKKDAGSNAELK</sequence>
<keyword evidence="1" id="KW-0472">Membrane</keyword>
<keyword evidence="3" id="KW-1185">Reference proteome</keyword>
<protein>
    <submittedName>
        <fullName evidence="2">Uncharacterized protein</fullName>
    </submittedName>
</protein>
<dbReference type="AlphaFoldDB" id="W0I2H3"/>
<dbReference type="RefSeq" id="WP_148296334.1">
    <property type="nucleotide sequence ID" value="NZ_CP006569.1"/>
</dbReference>
<feature type="transmembrane region" description="Helical" evidence="1">
    <location>
        <begin position="12"/>
        <end position="36"/>
    </location>
</feature>
<accession>W0I2H3</accession>
<dbReference type="PATRIC" id="fig|1239307.3.peg.4399"/>
<keyword evidence="1" id="KW-1133">Transmembrane helix</keyword>
<evidence type="ECO:0000313" key="3">
    <source>
        <dbReference type="Proteomes" id="UP000019028"/>
    </source>
</evidence>
<dbReference type="Proteomes" id="UP000019028">
    <property type="component" value="Chromosome"/>
</dbReference>
<dbReference type="HOGENOM" id="CLU_1204149_0_0_6"/>
<organism evidence="2 3">
    <name type="scientific">Sodalis praecaptivus</name>
    <dbReference type="NCBI Taxonomy" id="1239307"/>
    <lineage>
        <taxon>Bacteria</taxon>
        <taxon>Pseudomonadati</taxon>
        <taxon>Pseudomonadota</taxon>
        <taxon>Gammaproteobacteria</taxon>
        <taxon>Enterobacterales</taxon>
        <taxon>Bruguierivoracaceae</taxon>
        <taxon>Sodalis</taxon>
    </lineage>
</organism>
<reference evidence="2 3" key="1">
    <citation type="journal article" date="2014" name="Genome Biol. Evol.">
        <title>Genome degeneration and adaptation in a nascent stage of symbiosis.</title>
        <authorList>
            <person name="Oakeson K.F."/>
            <person name="Gil R."/>
            <person name="Clayton A.L."/>
            <person name="Dunn D.M."/>
            <person name="von Niederhausern A.C."/>
            <person name="Hamil C."/>
            <person name="Aoyagi A."/>
            <person name="Duval B."/>
            <person name="Baca A."/>
            <person name="Silva F.J."/>
            <person name="Vallier A."/>
            <person name="Jackson D.G."/>
            <person name="Latorre A."/>
            <person name="Weiss R.B."/>
            <person name="Heddi A."/>
            <person name="Moya A."/>
            <person name="Dale C."/>
        </authorList>
    </citation>
    <scope>NUCLEOTIDE SEQUENCE [LARGE SCALE GENOMIC DNA]</scope>
    <source>
        <strain evidence="2 3">HS1</strain>
    </source>
</reference>